<proteinExistence type="predicted"/>
<organism evidence="2 3">
    <name type="scientific">Daphnia magna</name>
    <dbReference type="NCBI Taxonomy" id="35525"/>
    <lineage>
        <taxon>Eukaryota</taxon>
        <taxon>Metazoa</taxon>
        <taxon>Ecdysozoa</taxon>
        <taxon>Arthropoda</taxon>
        <taxon>Crustacea</taxon>
        <taxon>Branchiopoda</taxon>
        <taxon>Diplostraca</taxon>
        <taxon>Cladocera</taxon>
        <taxon>Anomopoda</taxon>
        <taxon>Daphniidae</taxon>
        <taxon>Daphnia</taxon>
    </lineage>
</organism>
<accession>A0A164G0B4</accession>
<dbReference type="Proteomes" id="UP000076858">
    <property type="component" value="Unassembled WGS sequence"/>
</dbReference>
<dbReference type="EMBL" id="LRGB01017338">
    <property type="protein sequence ID" value="KZR98365.1"/>
    <property type="molecule type" value="Genomic_DNA"/>
</dbReference>
<evidence type="ECO:0000313" key="2">
    <source>
        <dbReference type="EMBL" id="KZR98365.1"/>
    </source>
</evidence>
<feature type="non-terminal residue" evidence="2">
    <location>
        <position position="1"/>
    </location>
</feature>
<evidence type="ECO:0000259" key="1">
    <source>
        <dbReference type="Pfam" id="PF18701"/>
    </source>
</evidence>
<gene>
    <name evidence="2" type="ORF">APZ42_006249</name>
</gene>
<evidence type="ECO:0000313" key="3">
    <source>
        <dbReference type="Proteomes" id="UP000076858"/>
    </source>
</evidence>
<dbReference type="InterPro" id="IPR040676">
    <property type="entry name" value="DUF5641"/>
</dbReference>
<name>A0A164G0B4_9CRUS</name>
<feature type="domain" description="DUF5641" evidence="1">
    <location>
        <begin position="20"/>
        <end position="98"/>
    </location>
</feature>
<comment type="caution">
    <text evidence="2">The sequence shown here is derived from an EMBL/GenBank/DDBJ whole genome shotgun (WGS) entry which is preliminary data.</text>
</comment>
<dbReference type="AlphaFoldDB" id="A0A164G0B4"/>
<feature type="non-terminal residue" evidence="2">
    <location>
        <position position="126"/>
    </location>
</feature>
<dbReference type="Pfam" id="PF18701">
    <property type="entry name" value="DUF5641"/>
    <property type="match status" value="1"/>
</dbReference>
<reference evidence="2 3" key="1">
    <citation type="submission" date="2016-03" db="EMBL/GenBank/DDBJ databases">
        <title>EvidentialGene: Evidence-directed Construction of Genes on Genomes.</title>
        <authorList>
            <person name="Gilbert D.G."/>
            <person name="Choi J.-H."/>
            <person name="Mockaitis K."/>
            <person name="Colbourne J."/>
            <person name="Pfrender M."/>
        </authorList>
    </citation>
    <scope>NUCLEOTIDE SEQUENCE [LARGE SCALE GENOMIC DNA]</scope>
    <source>
        <strain evidence="2 3">Xinb3</strain>
        <tissue evidence="2">Complete organism</tissue>
    </source>
</reference>
<dbReference type="OrthoDB" id="6380304at2759"/>
<sequence>DDRETEYSDRVALTKRERLRRDLLATWWENFNQEYVADLEKFHCPTPGQVKQVEIGQVVIIHDEHAKRSKWKTGRVAKLYPGADKKFRRVAVLIADKTKGKGSTTIFRDIKCLYPLELHAGQIDPE</sequence>
<protein>
    <recommendedName>
        <fullName evidence="1">DUF5641 domain-containing protein</fullName>
    </recommendedName>
</protein>
<keyword evidence="3" id="KW-1185">Reference proteome</keyword>